<dbReference type="SUPFAM" id="SSF116734">
    <property type="entry name" value="DNA methylase specificity domain"/>
    <property type="match status" value="4"/>
</dbReference>
<proteinExistence type="inferred from homology"/>
<evidence type="ECO:0000256" key="2">
    <source>
        <dbReference type="ARBA" id="ARBA00022747"/>
    </source>
</evidence>
<dbReference type="GO" id="GO:0009307">
    <property type="term" value="P:DNA restriction-modification system"/>
    <property type="evidence" value="ECO:0007669"/>
    <property type="project" value="UniProtKB-KW"/>
</dbReference>
<dbReference type="PANTHER" id="PTHR43140">
    <property type="entry name" value="TYPE-1 RESTRICTION ENZYME ECOKI SPECIFICITY PROTEIN"/>
    <property type="match status" value="1"/>
</dbReference>
<sequence length="844" mass="98601">MNKILELIKNEKVEWKKLKDIAYIDGAGVDKKIIPGENKIKLLNYMDVYKNLRITNSVPKMIVSASDSKIKQCNVKYGDIFVTPSSETKEDIFISSVVEEDLKETVYSYHITRIRLKELNYTTSCFINYLFSDTSFREKNIFKKVFGNTRMTIAKSEIENIEIPIPSLETQEKIVHILDNFTNYVDELSAELSARNSQYEYYRNMLLSDEYLKSKSIENSVNIIDSKERKIEWRKLGDICNILDNSRKPISKNKRIPGSFPYYGANGIIDYINDYIFDGTFLLIGEDGSVIKENKTPILHWIENSKIWVNNHAHVLSEITNKCSLKYIYHYLSITDVSNIVKGIPPKLNKTNLYNINIPIPSINIQNQIVRVLDKFSELAEDTKGLLPKEIEQRQKQYEYYREKLLSFGNENNIGREREREREEQLSSSFFNLLSEATRIAGIHLDNKIEFKKLGNLLDYEQPTKYIVKSNNFKNNEGIPILTPGKTFILGYTTEMEGIYHSSKENPVILFDDFTGANRWIDFNFKLRSSALKILKPKNNTNLRYCYYYLQILNIEPKEHKRLWLSNYSEIEIPIPSLNIQNQIVRVLDKFSELAEDTKGLLPKEIEQRQKQYEYYREKLLSFANENNIGREREREREREISNGFFLILQEAMRILGLNLSSGLEYKKLEEICEIKRGRVISKKYLEKNKGNYPVYSSQTLNKGEIGRIKTYDFDGEYITWTTDGAYAGTIFYRNEKFSATNICGILKPLDNQQIVPKFLSYFLEIETKKHVTGGSGNPKLMSNVISKIKVPIPSLKIQQNIVKILDQFQELIENTNGLLTKEIKARQKQYNYYRKLLLEFKKR</sequence>
<feature type="domain" description="Type I restriction modification DNA specificity" evidence="5">
    <location>
        <begin position="11"/>
        <end position="192"/>
    </location>
</feature>
<dbReference type="InterPro" id="IPR000055">
    <property type="entry name" value="Restrct_endonuc_typeI_TRD"/>
</dbReference>
<name>A0A2Z4NDI4_9BACT</name>
<organism evidence="6 7">
    <name type="scientific">[Mycoplasma] anseris</name>
    <dbReference type="NCBI Taxonomy" id="92400"/>
    <lineage>
        <taxon>Bacteria</taxon>
        <taxon>Bacillati</taxon>
        <taxon>Mycoplasmatota</taxon>
        <taxon>Mycoplasmoidales</taxon>
        <taxon>Metamycoplasmataceae</taxon>
        <taxon>Metamycoplasma</taxon>
    </lineage>
</organism>
<dbReference type="CDD" id="cd17262">
    <property type="entry name" value="RMtype1_S_Aco12261I-TRD2-CR2"/>
    <property type="match status" value="1"/>
</dbReference>
<reference evidence="7" key="1">
    <citation type="submission" date="2018-06" db="EMBL/GenBank/DDBJ databases">
        <title>Complete genome sequences of Mycoplasma anatis, M. anseris and M. cloacale type strains.</title>
        <authorList>
            <person name="Grozner D."/>
            <person name="Forro B."/>
            <person name="Sulyok K.M."/>
            <person name="Marton S."/>
            <person name="Kreizinger Z."/>
            <person name="Banyai K."/>
            <person name="Gyuranecz M."/>
        </authorList>
    </citation>
    <scope>NUCLEOTIDE SEQUENCE [LARGE SCALE GENOMIC DNA]</scope>
    <source>
        <strain evidence="7">ATCC 49234</strain>
    </source>
</reference>
<evidence type="ECO:0000256" key="1">
    <source>
        <dbReference type="ARBA" id="ARBA00010923"/>
    </source>
</evidence>
<dbReference type="RefSeq" id="WP_112702628.1">
    <property type="nucleotide sequence ID" value="NZ_CP030140.1"/>
</dbReference>
<dbReference type="KEGG" id="mane:DP065_02775"/>
<evidence type="ECO:0000256" key="4">
    <source>
        <dbReference type="ARBA" id="ARBA00038652"/>
    </source>
</evidence>
<dbReference type="Pfam" id="PF01420">
    <property type="entry name" value="Methylase_S"/>
    <property type="match status" value="4"/>
</dbReference>
<gene>
    <name evidence="6" type="ORF">DP065_02775</name>
</gene>
<evidence type="ECO:0000313" key="6">
    <source>
        <dbReference type="EMBL" id="AWX69652.1"/>
    </source>
</evidence>
<dbReference type="CDD" id="cd17255">
    <property type="entry name" value="RMtype1_S_Fco49512ORF2615P-TRD2-CR2_like"/>
    <property type="match status" value="1"/>
</dbReference>
<dbReference type="EMBL" id="CP030140">
    <property type="protein sequence ID" value="AWX69652.1"/>
    <property type="molecule type" value="Genomic_DNA"/>
</dbReference>
<dbReference type="REBASE" id="257166">
    <property type="entry name" value="S.Man49234ORF2780P"/>
</dbReference>
<dbReference type="Proteomes" id="UP000250218">
    <property type="component" value="Chromosome"/>
</dbReference>
<feature type="domain" description="Type I restriction modification DNA specificity" evidence="5">
    <location>
        <begin position="231"/>
        <end position="393"/>
    </location>
</feature>
<feature type="domain" description="Type I restriction modification DNA specificity" evidence="5">
    <location>
        <begin position="449"/>
        <end position="608"/>
    </location>
</feature>
<dbReference type="InterPro" id="IPR044946">
    <property type="entry name" value="Restrct_endonuc_typeI_TRD_sf"/>
</dbReference>
<dbReference type="AlphaFoldDB" id="A0A2Z4NDI4"/>
<comment type="subunit">
    <text evidence="4">The methyltransferase is composed of M and S polypeptides.</text>
</comment>
<evidence type="ECO:0000256" key="3">
    <source>
        <dbReference type="ARBA" id="ARBA00023125"/>
    </source>
</evidence>
<comment type="similarity">
    <text evidence="1">Belongs to the type-I restriction system S methylase family.</text>
</comment>
<evidence type="ECO:0000313" key="7">
    <source>
        <dbReference type="Proteomes" id="UP000250218"/>
    </source>
</evidence>
<dbReference type="GO" id="GO:0003677">
    <property type="term" value="F:DNA binding"/>
    <property type="evidence" value="ECO:0007669"/>
    <property type="project" value="UniProtKB-KW"/>
</dbReference>
<dbReference type="Gene3D" id="3.90.220.20">
    <property type="entry name" value="DNA methylase specificity domains"/>
    <property type="match status" value="4"/>
</dbReference>
<feature type="domain" description="Type I restriction modification DNA specificity" evidence="5">
    <location>
        <begin position="663"/>
        <end position="820"/>
    </location>
</feature>
<accession>A0A2Z4NDI4</accession>
<dbReference type="InterPro" id="IPR051212">
    <property type="entry name" value="Type-I_RE_S_subunit"/>
</dbReference>
<keyword evidence="2" id="KW-0680">Restriction system</keyword>
<dbReference type="PANTHER" id="PTHR43140:SF1">
    <property type="entry name" value="TYPE I RESTRICTION ENZYME ECOKI SPECIFICITY SUBUNIT"/>
    <property type="match status" value="1"/>
</dbReference>
<dbReference type="CDD" id="cd17274">
    <property type="entry name" value="RMtype1_S_Eco540ANI-TRD1-CR1_like"/>
    <property type="match status" value="1"/>
</dbReference>
<keyword evidence="7" id="KW-1185">Reference proteome</keyword>
<evidence type="ECO:0000259" key="5">
    <source>
        <dbReference type="Pfam" id="PF01420"/>
    </source>
</evidence>
<keyword evidence="3" id="KW-0238">DNA-binding</keyword>
<protein>
    <recommendedName>
        <fullName evidence="5">Type I restriction modification DNA specificity domain-containing protein</fullName>
    </recommendedName>
</protein>